<evidence type="ECO:0000256" key="1">
    <source>
        <dbReference type="ARBA" id="ARBA00007469"/>
    </source>
</evidence>
<dbReference type="SUPFAM" id="SSF55895">
    <property type="entry name" value="Ribonuclease Rh-like"/>
    <property type="match status" value="1"/>
</dbReference>
<keyword evidence="4" id="KW-1015">Disulfide bond</keyword>
<reference evidence="7" key="1">
    <citation type="journal article" date="2020" name="Stud. Mycol.">
        <title>101 Dothideomycetes genomes: a test case for predicting lifestyles and emergence of pathogens.</title>
        <authorList>
            <person name="Haridas S."/>
            <person name="Albert R."/>
            <person name="Binder M."/>
            <person name="Bloem J."/>
            <person name="Labutti K."/>
            <person name="Salamov A."/>
            <person name="Andreopoulos B."/>
            <person name="Baker S."/>
            <person name="Barry K."/>
            <person name="Bills G."/>
            <person name="Bluhm B."/>
            <person name="Cannon C."/>
            <person name="Castanera R."/>
            <person name="Culley D."/>
            <person name="Daum C."/>
            <person name="Ezra D."/>
            <person name="Gonzalez J."/>
            <person name="Henrissat B."/>
            <person name="Kuo A."/>
            <person name="Liang C."/>
            <person name="Lipzen A."/>
            <person name="Lutzoni F."/>
            <person name="Magnuson J."/>
            <person name="Mondo S."/>
            <person name="Nolan M."/>
            <person name="Ohm R."/>
            <person name="Pangilinan J."/>
            <person name="Park H.-J."/>
            <person name="Ramirez L."/>
            <person name="Alfaro M."/>
            <person name="Sun H."/>
            <person name="Tritt A."/>
            <person name="Yoshinaga Y."/>
            <person name="Zwiers L.-H."/>
            <person name="Turgeon B."/>
            <person name="Goodwin S."/>
            <person name="Spatafora J."/>
            <person name="Crous P."/>
            <person name="Grigoriev I."/>
        </authorList>
    </citation>
    <scope>NUCLEOTIDE SEQUENCE</scope>
    <source>
        <strain evidence="7">CBS 130266</strain>
    </source>
</reference>
<evidence type="ECO:0000256" key="3">
    <source>
        <dbReference type="ARBA" id="ARBA00022759"/>
    </source>
</evidence>
<feature type="active site" evidence="5">
    <location>
        <position position="177"/>
    </location>
</feature>
<dbReference type="InterPro" id="IPR033697">
    <property type="entry name" value="Ribonuclease_T2_eukaryotic"/>
</dbReference>
<evidence type="ECO:0000256" key="6">
    <source>
        <dbReference type="RuleBase" id="RU004328"/>
    </source>
</evidence>
<keyword evidence="3" id="KW-0540">Nuclease</keyword>
<dbReference type="GO" id="GO:0005576">
    <property type="term" value="C:extracellular region"/>
    <property type="evidence" value="ECO:0007669"/>
    <property type="project" value="TreeGrafter"/>
</dbReference>
<feature type="active site" evidence="5">
    <location>
        <position position="181"/>
    </location>
</feature>
<keyword evidence="3" id="KW-0378">Hydrolase</keyword>
<dbReference type="Gene3D" id="3.90.730.10">
    <property type="entry name" value="Ribonuclease T2-like"/>
    <property type="match status" value="1"/>
</dbReference>
<dbReference type="GO" id="GO:0006401">
    <property type="term" value="P:RNA catabolic process"/>
    <property type="evidence" value="ECO:0007669"/>
    <property type="project" value="TreeGrafter"/>
</dbReference>
<dbReference type="GO" id="GO:0033897">
    <property type="term" value="F:ribonuclease T2 activity"/>
    <property type="evidence" value="ECO:0007669"/>
    <property type="project" value="UniProtKB-EC"/>
</dbReference>
<dbReference type="InterPro" id="IPR033130">
    <property type="entry name" value="RNase_T2_His_AS_2"/>
</dbReference>
<evidence type="ECO:0000256" key="2">
    <source>
        <dbReference type="ARBA" id="ARBA00012571"/>
    </source>
</evidence>
<keyword evidence="8" id="KW-1185">Reference proteome</keyword>
<dbReference type="OrthoDB" id="435754at2759"/>
<name>A0A9P4TS03_9PEZI</name>
<evidence type="ECO:0000313" key="7">
    <source>
        <dbReference type="EMBL" id="KAF2416530.1"/>
    </source>
</evidence>
<evidence type="ECO:0000256" key="5">
    <source>
        <dbReference type="PIRSR" id="PIRSR633697-1"/>
    </source>
</evidence>
<dbReference type="GO" id="GO:0003723">
    <property type="term" value="F:RNA binding"/>
    <property type="evidence" value="ECO:0007669"/>
    <property type="project" value="InterPro"/>
</dbReference>
<feature type="active site" evidence="5">
    <location>
        <position position="96"/>
    </location>
</feature>
<evidence type="ECO:0000313" key="8">
    <source>
        <dbReference type="Proteomes" id="UP000800235"/>
    </source>
</evidence>
<proteinExistence type="inferred from homology"/>
<organism evidence="7 8">
    <name type="scientific">Tothia fuscella</name>
    <dbReference type="NCBI Taxonomy" id="1048955"/>
    <lineage>
        <taxon>Eukaryota</taxon>
        <taxon>Fungi</taxon>
        <taxon>Dikarya</taxon>
        <taxon>Ascomycota</taxon>
        <taxon>Pezizomycotina</taxon>
        <taxon>Dothideomycetes</taxon>
        <taxon>Pleosporomycetidae</taxon>
        <taxon>Venturiales</taxon>
        <taxon>Cylindrosympodiaceae</taxon>
        <taxon>Tothia</taxon>
    </lineage>
</organism>
<gene>
    <name evidence="7" type="ORF">EJ08DRAFT_99770</name>
</gene>
<evidence type="ECO:0000256" key="4">
    <source>
        <dbReference type="ARBA" id="ARBA00023157"/>
    </source>
</evidence>
<dbReference type="InterPro" id="IPR036430">
    <property type="entry name" value="RNase_T2-like_sf"/>
</dbReference>
<dbReference type="InterPro" id="IPR001568">
    <property type="entry name" value="RNase_T2-like"/>
</dbReference>
<dbReference type="CDD" id="cd01061">
    <property type="entry name" value="RNase_T2_euk"/>
    <property type="match status" value="1"/>
</dbReference>
<dbReference type="EMBL" id="MU007157">
    <property type="protein sequence ID" value="KAF2416530.1"/>
    <property type="molecule type" value="Genomic_DNA"/>
</dbReference>
<dbReference type="EC" id="4.6.1.19" evidence="2"/>
<dbReference type="PANTHER" id="PTHR11240:SF17">
    <property type="entry name" value="RIBONUCLEASE T2"/>
    <property type="match status" value="1"/>
</dbReference>
<comment type="similarity">
    <text evidence="1 6">Belongs to the RNase T2 family.</text>
</comment>
<dbReference type="PROSITE" id="PS00531">
    <property type="entry name" value="RNASE_T2_2"/>
    <property type="match status" value="1"/>
</dbReference>
<dbReference type="Pfam" id="PF00445">
    <property type="entry name" value="Ribonuclease_T2"/>
    <property type="match status" value="1"/>
</dbReference>
<sequence length="327" mass="36219">MNLMMKHYQLIPIAAAVAPLASASLYGQSNLNHSCVLSPKLLSCSPPTLHSNASRLLDTCCVETYGGLLLSTQFWSTYTGLEAQGQKLPKDTWTIHGMWPDFCNGSYTQYCDLNRQYDPVPSPNTTNGLRNGTVVPAYKGANVGTFLEKLGKFDLLAYMNKFWINQGAPNTDFWAHEFSKHGTCMSTFDTPCYGPSYVEHEDVVDFFETTILYDQRLPTWGWLSAANVRPSNSTNYTLSEFQSALSKGYGALPYIGCSGPRYNNTVAGAGSRDTGFTVISEVWYYYNVFGHPREGNWIHLNATGSNSSCATTRGALRYLERTPGSLQ</sequence>
<dbReference type="PANTHER" id="PTHR11240">
    <property type="entry name" value="RIBONUCLEASE T2"/>
    <property type="match status" value="1"/>
</dbReference>
<comment type="caution">
    <text evidence="7">The sequence shown here is derived from an EMBL/GenBank/DDBJ whole genome shotgun (WGS) entry which is preliminary data.</text>
</comment>
<keyword evidence="3" id="KW-0255">Endonuclease</keyword>
<dbReference type="Proteomes" id="UP000800235">
    <property type="component" value="Unassembled WGS sequence"/>
</dbReference>
<dbReference type="AlphaFoldDB" id="A0A9P4TS03"/>
<protein>
    <recommendedName>
        <fullName evidence="2">ribonuclease T2</fullName>
        <ecNumber evidence="2">4.6.1.19</ecNumber>
    </recommendedName>
</protein>
<accession>A0A9P4TS03</accession>